<keyword evidence="8" id="KW-1185">Reference proteome</keyword>
<dbReference type="Pfam" id="PF01734">
    <property type="entry name" value="Patatin"/>
    <property type="match status" value="1"/>
</dbReference>
<comment type="caution">
    <text evidence="4">Lacks conserved residue(s) required for the propagation of feature annotation.</text>
</comment>
<keyword evidence="3 5" id="KW-0443">Lipid metabolism</keyword>
<comment type="caution">
    <text evidence="7">The sequence shown here is derived from an EMBL/GenBank/DDBJ whole genome shotgun (WGS) entry which is preliminary data.</text>
</comment>
<dbReference type="EC" id="3.1.1.-" evidence="5"/>
<evidence type="ECO:0000256" key="2">
    <source>
        <dbReference type="ARBA" id="ARBA00022963"/>
    </source>
</evidence>
<feature type="domain" description="PNPLA" evidence="6">
    <location>
        <begin position="1"/>
        <end position="155"/>
    </location>
</feature>
<dbReference type="InterPro" id="IPR002641">
    <property type="entry name" value="PNPLA_dom"/>
</dbReference>
<dbReference type="AlphaFoldDB" id="A0ABC8L8V3"/>
<evidence type="ECO:0000313" key="8">
    <source>
        <dbReference type="Proteomes" id="UP001642260"/>
    </source>
</evidence>
<dbReference type="Gene3D" id="3.40.1090.10">
    <property type="entry name" value="Cytosolic phospholipase A2 catalytic domain"/>
    <property type="match status" value="1"/>
</dbReference>
<keyword evidence="2 5" id="KW-0442">Lipid degradation</keyword>
<evidence type="ECO:0000256" key="4">
    <source>
        <dbReference type="PROSITE-ProRule" id="PRU01161"/>
    </source>
</evidence>
<dbReference type="GO" id="GO:0016787">
    <property type="term" value="F:hydrolase activity"/>
    <property type="evidence" value="ECO:0007669"/>
    <property type="project" value="UniProtKB-KW"/>
</dbReference>
<dbReference type="PROSITE" id="PS51635">
    <property type="entry name" value="PNPLA"/>
    <property type="match status" value="1"/>
</dbReference>
<dbReference type="InterPro" id="IPR016035">
    <property type="entry name" value="Acyl_Trfase/lysoPLipase"/>
</dbReference>
<evidence type="ECO:0000256" key="3">
    <source>
        <dbReference type="ARBA" id="ARBA00023098"/>
    </source>
</evidence>
<evidence type="ECO:0000259" key="6">
    <source>
        <dbReference type="PROSITE" id="PS51635"/>
    </source>
</evidence>
<comment type="similarity">
    <text evidence="1 5">Belongs to the patatin family.</text>
</comment>
<gene>
    <name evidence="7" type="ORF">ERUC_LOCUS32082</name>
</gene>
<dbReference type="PANTHER" id="PTHR32176:SF89">
    <property type="entry name" value="PATATIN-LIKE PROTEIN 1-RELATED"/>
    <property type="match status" value="1"/>
</dbReference>
<name>A0ABC8L8V3_ERUVS</name>
<evidence type="ECO:0000256" key="5">
    <source>
        <dbReference type="RuleBase" id="RU361262"/>
    </source>
</evidence>
<keyword evidence="5" id="KW-0378">Hydrolase</keyword>
<reference evidence="7 8" key="1">
    <citation type="submission" date="2022-03" db="EMBL/GenBank/DDBJ databases">
        <authorList>
            <person name="Macdonald S."/>
            <person name="Ahmed S."/>
            <person name="Newling K."/>
        </authorList>
    </citation>
    <scope>NUCLEOTIDE SEQUENCE [LARGE SCALE GENOMIC DNA]</scope>
</reference>
<evidence type="ECO:0000313" key="7">
    <source>
        <dbReference type="EMBL" id="CAH8374725.1"/>
    </source>
</evidence>
<dbReference type="SUPFAM" id="SSF52151">
    <property type="entry name" value="FabD/lysophospholipase-like"/>
    <property type="match status" value="1"/>
</dbReference>
<accession>A0ABC8L8V3</accession>
<dbReference type="EMBL" id="CAKOAT010451820">
    <property type="protein sequence ID" value="CAH8374725.1"/>
    <property type="molecule type" value="Genomic_DNA"/>
</dbReference>
<dbReference type="GO" id="GO:0016042">
    <property type="term" value="P:lipid catabolic process"/>
    <property type="evidence" value="ECO:0007669"/>
    <property type="project" value="UniProtKB-KW"/>
</dbReference>
<comment type="domain">
    <text evidence="5">The nitrogen atoms of the two glycine residues in the GGXR motif define the oxyanion hole, and stabilize the oxyanion that forms during the nucleophilic attack by the catalytic serine during substrate cleavage.</text>
</comment>
<sequence>MLTAPKNKDSARPLFDAKDIVPFYFDECPKIFPVGGWYSWLSRVRRILRYPKYDGKYLRTRLAEEELLGDKRLDETLTNIVIPAFDIKKLEPVIFSSYEVKGQSSLNVKLSDICLATSAAPTVLPPHQFSSVDNETEFNLIDGGVAANNPVKHLS</sequence>
<dbReference type="PANTHER" id="PTHR32176">
    <property type="entry name" value="XYLOSE ISOMERASE"/>
    <property type="match status" value="1"/>
</dbReference>
<dbReference type="Proteomes" id="UP001642260">
    <property type="component" value="Unassembled WGS sequence"/>
</dbReference>
<evidence type="ECO:0000256" key="1">
    <source>
        <dbReference type="ARBA" id="ARBA00010240"/>
    </source>
</evidence>
<comment type="function">
    <text evidence="5">Lipolytic acyl hydrolase (LAH).</text>
</comment>
<feature type="short sequence motif" description="DGA/G" evidence="4">
    <location>
        <begin position="142"/>
        <end position="144"/>
    </location>
</feature>
<proteinExistence type="inferred from homology"/>
<organism evidence="7 8">
    <name type="scientific">Eruca vesicaria subsp. sativa</name>
    <name type="common">Garden rocket</name>
    <name type="synonym">Eruca sativa</name>
    <dbReference type="NCBI Taxonomy" id="29727"/>
    <lineage>
        <taxon>Eukaryota</taxon>
        <taxon>Viridiplantae</taxon>
        <taxon>Streptophyta</taxon>
        <taxon>Embryophyta</taxon>
        <taxon>Tracheophyta</taxon>
        <taxon>Spermatophyta</taxon>
        <taxon>Magnoliopsida</taxon>
        <taxon>eudicotyledons</taxon>
        <taxon>Gunneridae</taxon>
        <taxon>Pentapetalae</taxon>
        <taxon>rosids</taxon>
        <taxon>malvids</taxon>
        <taxon>Brassicales</taxon>
        <taxon>Brassicaceae</taxon>
        <taxon>Brassiceae</taxon>
        <taxon>Eruca</taxon>
    </lineage>
</organism>
<protein>
    <recommendedName>
        <fullName evidence="5">Patatin</fullName>
        <ecNumber evidence="5">3.1.1.-</ecNumber>
    </recommendedName>
</protein>